<dbReference type="GO" id="GO:0005886">
    <property type="term" value="C:plasma membrane"/>
    <property type="evidence" value="ECO:0007669"/>
    <property type="project" value="UniProtKB-SubCell"/>
</dbReference>
<evidence type="ECO:0000313" key="8">
    <source>
        <dbReference type="Proteomes" id="UP000295741"/>
    </source>
</evidence>
<dbReference type="Gene3D" id="1.20.1560.10">
    <property type="entry name" value="ABC transporter type 1, transmembrane domain"/>
    <property type="match status" value="1"/>
</dbReference>
<comment type="subcellular location">
    <subcellularLocation>
        <location evidence="1">Cell membrane</location>
        <topology evidence="1">Multi-pass membrane protein</topology>
    </subcellularLocation>
</comment>
<feature type="transmembrane region" description="Helical" evidence="5">
    <location>
        <begin position="229"/>
        <end position="254"/>
    </location>
</feature>
<evidence type="ECO:0000256" key="5">
    <source>
        <dbReference type="SAM" id="Phobius"/>
    </source>
</evidence>
<keyword evidence="3 5" id="KW-1133">Transmembrane helix</keyword>
<accession>A0A4R6J220</accession>
<keyword evidence="8" id="KW-1185">Reference proteome</keyword>
<evidence type="ECO:0000256" key="3">
    <source>
        <dbReference type="ARBA" id="ARBA00022989"/>
    </source>
</evidence>
<feature type="transmembrane region" description="Helical" evidence="5">
    <location>
        <begin position="162"/>
        <end position="181"/>
    </location>
</feature>
<dbReference type="InterPro" id="IPR011527">
    <property type="entry name" value="ABC1_TM_dom"/>
</dbReference>
<dbReference type="SUPFAM" id="SSF90123">
    <property type="entry name" value="ABC transporter transmembrane region"/>
    <property type="match status" value="1"/>
</dbReference>
<evidence type="ECO:0000256" key="1">
    <source>
        <dbReference type="ARBA" id="ARBA00004651"/>
    </source>
</evidence>
<keyword evidence="4 5" id="KW-0472">Membrane</keyword>
<evidence type="ECO:0000259" key="6">
    <source>
        <dbReference type="PROSITE" id="PS50929"/>
    </source>
</evidence>
<name>A0A4R6J220_9BACT</name>
<sequence length="325" mass="37251">MPVHAIGADNYLIERFFMLEMNVLKELMKVHKIRLGITWFLFSLEMTGALLRPFFLGVAINDLMQGSYRGLIILSAVHFSWLVIGILRHRYDTRTYSAIYTSLVTKFLSRKIKSTEVSKLSAHSTLARELIDFLEFDLVYIIEALYNILGSMILLFFYESTVVLLCLAMLIPVMTISYFYGKRMKKLTQLKNDELEQQVNIISSGDKKAIHRHFNNLRKWQIRISDQEAWNFGIMEMMVMVVITLSLLITYHVAGTTILAGNIIGIYNYILKFVSGLDTIPYTVQRVTSLHDITKRIQLQMTESPVTETVSTESLPSLAPKETAA</sequence>
<dbReference type="EMBL" id="SNWP01000010">
    <property type="protein sequence ID" value="TDO29263.1"/>
    <property type="molecule type" value="Genomic_DNA"/>
</dbReference>
<dbReference type="OrthoDB" id="8443255at2"/>
<comment type="caution">
    <text evidence="7">The sequence shown here is derived from an EMBL/GenBank/DDBJ whole genome shotgun (WGS) entry which is preliminary data.</text>
</comment>
<keyword evidence="2 5" id="KW-0812">Transmembrane</keyword>
<evidence type="ECO:0000256" key="2">
    <source>
        <dbReference type="ARBA" id="ARBA00022692"/>
    </source>
</evidence>
<dbReference type="GO" id="GO:0005524">
    <property type="term" value="F:ATP binding"/>
    <property type="evidence" value="ECO:0007669"/>
    <property type="project" value="InterPro"/>
</dbReference>
<dbReference type="InterPro" id="IPR036640">
    <property type="entry name" value="ABC1_TM_sf"/>
</dbReference>
<protein>
    <submittedName>
        <fullName evidence="7">ABC transporter transmembrane protein</fullName>
    </submittedName>
</protein>
<feature type="transmembrane region" description="Helical" evidence="5">
    <location>
        <begin position="67"/>
        <end position="87"/>
    </location>
</feature>
<reference evidence="7 8" key="1">
    <citation type="submission" date="2019-03" db="EMBL/GenBank/DDBJ databases">
        <title>Genomic Encyclopedia of Archaeal and Bacterial Type Strains, Phase II (KMG-II): from individual species to whole genera.</title>
        <authorList>
            <person name="Goeker M."/>
        </authorList>
    </citation>
    <scope>NUCLEOTIDE SEQUENCE [LARGE SCALE GENOMIC DNA]</scope>
    <source>
        <strain evidence="7 8">DSM 28323</strain>
    </source>
</reference>
<dbReference type="AlphaFoldDB" id="A0A4R6J220"/>
<proteinExistence type="predicted"/>
<evidence type="ECO:0000313" key="7">
    <source>
        <dbReference type="EMBL" id="TDO29263.1"/>
    </source>
</evidence>
<gene>
    <name evidence="7" type="ORF">BC659_1351</name>
</gene>
<feature type="transmembrane region" description="Helical" evidence="5">
    <location>
        <begin position="138"/>
        <end position="156"/>
    </location>
</feature>
<feature type="transmembrane region" description="Helical" evidence="5">
    <location>
        <begin position="35"/>
        <end position="55"/>
    </location>
</feature>
<feature type="domain" description="ABC transmembrane type-1" evidence="6">
    <location>
        <begin position="132"/>
        <end position="289"/>
    </location>
</feature>
<dbReference type="Pfam" id="PF13748">
    <property type="entry name" value="ABC_membrane_3"/>
    <property type="match status" value="1"/>
</dbReference>
<organism evidence="7 8">
    <name type="scientific">Sediminibacterium goheungense</name>
    <dbReference type="NCBI Taxonomy" id="1086393"/>
    <lineage>
        <taxon>Bacteria</taxon>
        <taxon>Pseudomonadati</taxon>
        <taxon>Bacteroidota</taxon>
        <taxon>Chitinophagia</taxon>
        <taxon>Chitinophagales</taxon>
        <taxon>Chitinophagaceae</taxon>
        <taxon>Sediminibacterium</taxon>
    </lineage>
</organism>
<dbReference type="Proteomes" id="UP000295741">
    <property type="component" value="Unassembled WGS sequence"/>
</dbReference>
<dbReference type="PROSITE" id="PS50929">
    <property type="entry name" value="ABC_TM1F"/>
    <property type="match status" value="1"/>
</dbReference>
<dbReference type="GO" id="GO:0140359">
    <property type="term" value="F:ABC-type transporter activity"/>
    <property type="evidence" value="ECO:0007669"/>
    <property type="project" value="InterPro"/>
</dbReference>
<evidence type="ECO:0000256" key="4">
    <source>
        <dbReference type="ARBA" id="ARBA00023136"/>
    </source>
</evidence>